<name>A0A150PSQ4_SORCE</name>
<evidence type="ECO:0000313" key="1">
    <source>
        <dbReference type="EMBL" id="KYF58506.1"/>
    </source>
</evidence>
<sequence>MQIQDTPRATQTWPEDIGLPPGLPEGAEIQHVEFVTGADAAQTTLMEFKEPHPCRAVLVAGPAAAPPAGLTMLLVPTTDQEDPELVANVWSWVEPGVPQELRSGLLIMLQGARIIWSPGRAGLIASAERLDALRRAVIDFSFFDGEARRFEAELSEAWPHLEADTPLAFRFDAQAMPRRDELARRFQRVIGLRARLVQISPAVNSPPVHPPTLASQLKERLKERSRLAERIEFIDDQLDLLERVYEMCGHRSSEHVIAQNEARLEWIVIILLATETVALLVDLMAANRI</sequence>
<dbReference type="Proteomes" id="UP000075420">
    <property type="component" value="Unassembled WGS sequence"/>
</dbReference>
<dbReference type="AlphaFoldDB" id="A0A150PSQ4"/>
<protein>
    <recommendedName>
        <fullName evidence="3">DUF155 domain-containing protein</fullName>
    </recommendedName>
</protein>
<evidence type="ECO:0008006" key="3">
    <source>
        <dbReference type="Google" id="ProtNLM"/>
    </source>
</evidence>
<dbReference type="EMBL" id="JELY01000688">
    <property type="protein sequence ID" value="KYF58506.1"/>
    <property type="molecule type" value="Genomic_DNA"/>
</dbReference>
<proteinExistence type="predicted"/>
<reference evidence="1 2" key="1">
    <citation type="submission" date="2014-02" db="EMBL/GenBank/DDBJ databases">
        <title>The small core and large imbalanced accessory genome model reveals a collaborative survival strategy of Sorangium cellulosum strains in nature.</title>
        <authorList>
            <person name="Han K."/>
            <person name="Peng R."/>
            <person name="Blom J."/>
            <person name="Li Y.-Z."/>
        </authorList>
    </citation>
    <scope>NUCLEOTIDE SEQUENCE [LARGE SCALE GENOMIC DNA]</scope>
    <source>
        <strain evidence="1 2">So0157-25</strain>
    </source>
</reference>
<gene>
    <name evidence="1" type="ORF">BE08_37945</name>
</gene>
<comment type="caution">
    <text evidence="1">The sequence shown here is derived from an EMBL/GenBank/DDBJ whole genome shotgun (WGS) entry which is preliminary data.</text>
</comment>
<evidence type="ECO:0000313" key="2">
    <source>
        <dbReference type="Proteomes" id="UP000075420"/>
    </source>
</evidence>
<accession>A0A150PSQ4</accession>
<organism evidence="1 2">
    <name type="scientific">Sorangium cellulosum</name>
    <name type="common">Polyangium cellulosum</name>
    <dbReference type="NCBI Taxonomy" id="56"/>
    <lineage>
        <taxon>Bacteria</taxon>
        <taxon>Pseudomonadati</taxon>
        <taxon>Myxococcota</taxon>
        <taxon>Polyangia</taxon>
        <taxon>Polyangiales</taxon>
        <taxon>Polyangiaceae</taxon>
        <taxon>Sorangium</taxon>
    </lineage>
</organism>